<evidence type="ECO:0000313" key="2">
    <source>
        <dbReference type="EMBL" id="KKO46143.1"/>
    </source>
</evidence>
<dbReference type="AlphaFoldDB" id="A0A0M2VAI7"/>
<dbReference type="InterPro" id="IPR003111">
    <property type="entry name" value="Lon_prtase_N"/>
</dbReference>
<dbReference type="PANTHER" id="PTHR46732:SF8">
    <property type="entry name" value="ATP-DEPENDENT PROTEASE LA (LON) DOMAIN PROTEIN"/>
    <property type="match status" value="1"/>
</dbReference>
<protein>
    <submittedName>
        <fullName evidence="2">Peptidase S16</fullName>
    </submittedName>
</protein>
<sequence length="193" mass="21982">MSKQLALFPLSSFILPGGKMRLRLFEKRYIRLVKEAGLGKRGFAMALLNPFVTQQHKDRILPLATEVEIADFEQLADGLLGITVKGIGRVQINQRWQEEDSLNIAQVTELDSWPEIPLGPRYSDLATSLSHLLAEYPQLQQLYPQPQLDNASWLASRWLELMPMQPGLKQKLSAEHDPLTCLEALQNWLEHNT</sequence>
<feature type="domain" description="Lon N-terminal" evidence="1">
    <location>
        <begin position="4"/>
        <end position="191"/>
    </location>
</feature>
<dbReference type="EMBL" id="LAHO01000005">
    <property type="protein sequence ID" value="KKO46143.1"/>
    <property type="molecule type" value="Genomic_DNA"/>
</dbReference>
<name>A0A0M2VAI7_9GAMM</name>
<dbReference type="Gene3D" id="2.30.130.40">
    <property type="entry name" value="LON domain-like"/>
    <property type="match status" value="1"/>
</dbReference>
<dbReference type="Proteomes" id="UP000034228">
    <property type="component" value="Unassembled WGS sequence"/>
</dbReference>
<dbReference type="PANTHER" id="PTHR46732">
    <property type="entry name" value="ATP-DEPENDENT PROTEASE LA (LON) DOMAIN PROTEIN"/>
    <property type="match status" value="1"/>
</dbReference>
<dbReference type="RefSeq" id="WP_046557001.1">
    <property type="nucleotide sequence ID" value="NZ_LAHO01000005.1"/>
</dbReference>
<proteinExistence type="predicted"/>
<evidence type="ECO:0000259" key="1">
    <source>
        <dbReference type="SMART" id="SM00464"/>
    </source>
</evidence>
<dbReference type="STRING" id="336831.WG68_07260"/>
<reference evidence="2 3" key="1">
    <citation type="submission" date="2015-03" db="EMBL/GenBank/DDBJ databases">
        <title>Draft genome sequences of two protease-producing strains of Arsukibacterium isolated from two cold and alkaline environments.</title>
        <authorList>
            <person name="Lylloff J.E."/>
            <person name="Skov L.B."/>
            <person name="Jepsen M."/>
            <person name="Hallin P.F."/>
            <person name="Sorensen S.J."/>
            <person name="Stougaard P."/>
            <person name="Glaring M.A."/>
        </authorList>
    </citation>
    <scope>NUCLEOTIDE SEQUENCE [LARGE SCALE GENOMIC DNA]</scope>
    <source>
        <strain evidence="2 3">GCM72</strain>
    </source>
</reference>
<evidence type="ECO:0000313" key="3">
    <source>
        <dbReference type="Proteomes" id="UP000034228"/>
    </source>
</evidence>
<dbReference type="Gene3D" id="1.10.4060.10">
    <property type="entry name" value="BPP1347 like domain"/>
    <property type="match status" value="1"/>
</dbReference>
<dbReference type="OrthoDB" id="8558970at2"/>
<keyword evidence="3" id="KW-1185">Reference proteome</keyword>
<gene>
    <name evidence="2" type="ORF">WG68_07260</name>
</gene>
<accession>A0A0M2VAI7</accession>
<comment type="caution">
    <text evidence="2">The sequence shown here is derived from an EMBL/GenBank/DDBJ whole genome shotgun (WGS) entry which is preliminary data.</text>
</comment>
<dbReference type="SUPFAM" id="SSF88697">
    <property type="entry name" value="PUA domain-like"/>
    <property type="match status" value="1"/>
</dbReference>
<organism evidence="2 3">
    <name type="scientific">Arsukibacterium ikkense</name>
    <dbReference type="NCBI Taxonomy" id="336831"/>
    <lineage>
        <taxon>Bacteria</taxon>
        <taxon>Pseudomonadati</taxon>
        <taxon>Pseudomonadota</taxon>
        <taxon>Gammaproteobacteria</taxon>
        <taxon>Chromatiales</taxon>
        <taxon>Chromatiaceae</taxon>
        <taxon>Arsukibacterium</taxon>
    </lineage>
</organism>
<dbReference type="Pfam" id="PF02190">
    <property type="entry name" value="LON_substr_bdg"/>
    <property type="match status" value="1"/>
</dbReference>
<dbReference type="InterPro" id="IPR046336">
    <property type="entry name" value="Lon_prtase_N_sf"/>
</dbReference>
<dbReference type="InterPro" id="IPR015947">
    <property type="entry name" value="PUA-like_sf"/>
</dbReference>
<dbReference type="SMART" id="SM00464">
    <property type="entry name" value="LON"/>
    <property type="match status" value="1"/>
</dbReference>